<dbReference type="RefSeq" id="WP_043710862.1">
    <property type="nucleotide sequence ID" value="NZ_JALOCT010000007.1"/>
</dbReference>
<keyword evidence="5" id="KW-0597">Phosphoprotein</keyword>
<keyword evidence="9" id="KW-0418">Kinase</keyword>
<evidence type="ECO:0000256" key="13">
    <source>
        <dbReference type="ARBA" id="ARBA00023136"/>
    </source>
</evidence>
<keyword evidence="18" id="KW-1185">Reference proteome</keyword>
<evidence type="ECO:0000256" key="7">
    <source>
        <dbReference type="ARBA" id="ARBA00022692"/>
    </source>
</evidence>
<dbReference type="STRING" id="137591.AO080_00965"/>
<evidence type="ECO:0000256" key="12">
    <source>
        <dbReference type="ARBA" id="ARBA00023012"/>
    </source>
</evidence>
<dbReference type="PROSITE" id="PS50109">
    <property type="entry name" value="HIS_KIN"/>
    <property type="match status" value="1"/>
</dbReference>
<dbReference type="GO" id="GO:0000155">
    <property type="term" value="F:phosphorelay sensor kinase activity"/>
    <property type="evidence" value="ECO:0007669"/>
    <property type="project" value="InterPro"/>
</dbReference>
<protein>
    <recommendedName>
        <fullName evidence="3">histidine kinase</fullName>
        <ecNumber evidence="3">2.7.13.3</ecNumber>
    </recommendedName>
</protein>
<sequence>MKISVKLFLSFIVIIVASLAINSVLVLHRSFQSGLQEKETSTTMLNKITARQVQQLDYQQVKGIKQDQVVKFVGATQDNVLIWNQHRDLIYHEDVATNTAKQIKVTTSNKQQVQYLLQGKEKLVVATIKVRLLRKTYYISSFTNLHTVYVAQKRLLHDVQVNLLVIFIIAAGVIYVLTKQILVPVHKLRGASRAFQEEPMAYQPLQPVRHDELTELMIDFNQMAQQIQAMVATERHNAAFQKEFASHLTHEINTPLTIILGYAELIAAPTVDETTKAEAIRYIVEESTRLKELGSRISQLIQFDHVTLDTAWVSSDEVHAKVTDIVVGIRQQATQPVDFRYETPQTYQLNTDMSLFAEMLVNVLDNAIKALPEIGGRIVVSESLTSAGLEMRIQDNGHGIATDKLGDVFAPFVTGSQTGADDHLGLGLSIVQRISEALNWQITLQNNSEGAGATVIIQIPQAAIKS</sequence>
<keyword evidence="12" id="KW-0902">Two-component regulatory system</keyword>
<gene>
    <name evidence="17" type="primary">kdpD</name>
    <name evidence="17" type="ORF">QX99_00616</name>
</gene>
<dbReference type="AlphaFoldDB" id="A0A0D1LMY8"/>
<name>A0A0D1LMY8_9LACO</name>
<dbReference type="Gene3D" id="3.30.565.10">
    <property type="entry name" value="Histidine kinase-like ATPase, C-terminal domain"/>
    <property type="match status" value="1"/>
</dbReference>
<dbReference type="SUPFAM" id="SSF55874">
    <property type="entry name" value="ATPase domain of HSP90 chaperone/DNA topoisomerase II/histidine kinase"/>
    <property type="match status" value="1"/>
</dbReference>
<dbReference type="InterPro" id="IPR050398">
    <property type="entry name" value="HssS/ArlS-like"/>
</dbReference>
<keyword evidence="4" id="KW-1003">Cell membrane</keyword>
<dbReference type="PATRIC" id="fig|137591.25.peg.599"/>
<dbReference type="InterPro" id="IPR003660">
    <property type="entry name" value="HAMP_dom"/>
</dbReference>
<evidence type="ECO:0000256" key="2">
    <source>
        <dbReference type="ARBA" id="ARBA00004651"/>
    </source>
</evidence>
<feature type="domain" description="Histidine kinase" evidence="15">
    <location>
        <begin position="247"/>
        <end position="463"/>
    </location>
</feature>
<evidence type="ECO:0000256" key="14">
    <source>
        <dbReference type="SAM" id="Phobius"/>
    </source>
</evidence>
<evidence type="ECO:0000256" key="11">
    <source>
        <dbReference type="ARBA" id="ARBA00022989"/>
    </source>
</evidence>
<evidence type="ECO:0000256" key="8">
    <source>
        <dbReference type="ARBA" id="ARBA00022741"/>
    </source>
</evidence>
<keyword evidence="10" id="KW-0067">ATP-binding</keyword>
<evidence type="ECO:0000259" key="16">
    <source>
        <dbReference type="PROSITE" id="PS50885"/>
    </source>
</evidence>
<keyword evidence="8" id="KW-0547">Nucleotide-binding</keyword>
<dbReference type="InterPro" id="IPR003661">
    <property type="entry name" value="HisK_dim/P_dom"/>
</dbReference>
<dbReference type="Pfam" id="PF02518">
    <property type="entry name" value="HATPase_c"/>
    <property type="match status" value="1"/>
</dbReference>
<dbReference type="Proteomes" id="UP000032287">
    <property type="component" value="Unassembled WGS sequence"/>
</dbReference>
<dbReference type="CDD" id="cd00082">
    <property type="entry name" value="HisKA"/>
    <property type="match status" value="1"/>
</dbReference>
<reference evidence="17" key="1">
    <citation type="journal article" date="2015" name="Microbiology (Mosc.)">
        <title>Genomics of the Weissella cibaria species with an examination of its metabolic traits.</title>
        <authorList>
            <person name="Lynch K.M."/>
            <person name="Lucid A."/>
            <person name="Arendt E.K."/>
            <person name="Sleator R.D."/>
            <person name="Lucey B."/>
            <person name="Coffey A."/>
        </authorList>
    </citation>
    <scope>NUCLEOTIDE SEQUENCE [LARGE SCALE GENOMIC DNA]</scope>
    <source>
        <strain evidence="17">MG1</strain>
    </source>
</reference>
<organism evidence="17 18">
    <name type="scientific">Weissella cibaria</name>
    <dbReference type="NCBI Taxonomy" id="137591"/>
    <lineage>
        <taxon>Bacteria</taxon>
        <taxon>Bacillati</taxon>
        <taxon>Bacillota</taxon>
        <taxon>Bacilli</taxon>
        <taxon>Lactobacillales</taxon>
        <taxon>Lactobacillaceae</taxon>
        <taxon>Weissella</taxon>
    </lineage>
</organism>
<dbReference type="InterPro" id="IPR036890">
    <property type="entry name" value="HATPase_C_sf"/>
</dbReference>
<dbReference type="GO" id="GO:0005886">
    <property type="term" value="C:plasma membrane"/>
    <property type="evidence" value="ECO:0007669"/>
    <property type="project" value="UniProtKB-SubCell"/>
</dbReference>
<evidence type="ECO:0000259" key="15">
    <source>
        <dbReference type="PROSITE" id="PS50109"/>
    </source>
</evidence>
<dbReference type="Gene3D" id="1.10.287.130">
    <property type="match status" value="1"/>
</dbReference>
<evidence type="ECO:0000256" key="9">
    <source>
        <dbReference type="ARBA" id="ARBA00022777"/>
    </source>
</evidence>
<evidence type="ECO:0000256" key="4">
    <source>
        <dbReference type="ARBA" id="ARBA00022475"/>
    </source>
</evidence>
<feature type="transmembrane region" description="Helical" evidence="14">
    <location>
        <begin position="6"/>
        <end position="27"/>
    </location>
</feature>
<dbReference type="EMBL" id="JWHU01000007">
    <property type="protein sequence ID" value="KIU21545.1"/>
    <property type="molecule type" value="Genomic_DNA"/>
</dbReference>
<comment type="caution">
    <text evidence="17">The sequence shown here is derived from an EMBL/GenBank/DDBJ whole genome shotgun (WGS) entry which is preliminary data.</text>
</comment>
<dbReference type="SMART" id="SM00304">
    <property type="entry name" value="HAMP"/>
    <property type="match status" value="1"/>
</dbReference>
<comment type="subcellular location">
    <subcellularLocation>
        <location evidence="2">Cell membrane</location>
        <topology evidence="2">Multi-pass membrane protein</topology>
    </subcellularLocation>
</comment>
<dbReference type="InterPro" id="IPR003594">
    <property type="entry name" value="HATPase_dom"/>
</dbReference>
<dbReference type="Pfam" id="PF00672">
    <property type="entry name" value="HAMP"/>
    <property type="match status" value="1"/>
</dbReference>
<dbReference type="SMART" id="SM00387">
    <property type="entry name" value="HATPase_c"/>
    <property type="match status" value="1"/>
</dbReference>
<dbReference type="SMART" id="SM00388">
    <property type="entry name" value="HisKA"/>
    <property type="match status" value="1"/>
</dbReference>
<proteinExistence type="predicted"/>
<dbReference type="eggNOG" id="COG2205">
    <property type="taxonomic scope" value="Bacteria"/>
</dbReference>
<dbReference type="GO" id="GO:0005524">
    <property type="term" value="F:ATP binding"/>
    <property type="evidence" value="ECO:0007669"/>
    <property type="project" value="UniProtKB-KW"/>
</dbReference>
<keyword evidence="11 14" id="KW-1133">Transmembrane helix</keyword>
<evidence type="ECO:0000256" key="10">
    <source>
        <dbReference type="ARBA" id="ARBA00022840"/>
    </source>
</evidence>
<dbReference type="PROSITE" id="PS50885">
    <property type="entry name" value="HAMP"/>
    <property type="match status" value="1"/>
</dbReference>
<evidence type="ECO:0000256" key="1">
    <source>
        <dbReference type="ARBA" id="ARBA00000085"/>
    </source>
</evidence>
<dbReference type="EC" id="2.7.13.3" evidence="3"/>
<evidence type="ECO:0000313" key="18">
    <source>
        <dbReference type="Proteomes" id="UP000032287"/>
    </source>
</evidence>
<evidence type="ECO:0000313" key="17">
    <source>
        <dbReference type="EMBL" id="KIU21545.1"/>
    </source>
</evidence>
<dbReference type="SUPFAM" id="SSF47384">
    <property type="entry name" value="Homodimeric domain of signal transducing histidine kinase"/>
    <property type="match status" value="1"/>
</dbReference>
<accession>A0A0D1LMY8</accession>
<keyword evidence="7 14" id="KW-0812">Transmembrane</keyword>
<dbReference type="CDD" id="cd06225">
    <property type="entry name" value="HAMP"/>
    <property type="match status" value="1"/>
</dbReference>
<dbReference type="InterPro" id="IPR036097">
    <property type="entry name" value="HisK_dim/P_sf"/>
</dbReference>
<dbReference type="Pfam" id="PF00512">
    <property type="entry name" value="HisKA"/>
    <property type="match status" value="1"/>
</dbReference>
<dbReference type="PANTHER" id="PTHR45528">
    <property type="entry name" value="SENSOR HISTIDINE KINASE CPXA"/>
    <property type="match status" value="1"/>
</dbReference>
<feature type="domain" description="HAMP" evidence="16">
    <location>
        <begin position="179"/>
        <end position="232"/>
    </location>
</feature>
<evidence type="ECO:0000256" key="6">
    <source>
        <dbReference type="ARBA" id="ARBA00022679"/>
    </source>
</evidence>
<dbReference type="InterPro" id="IPR004358">
    <property type="entry name" value="Sig_transdc_His_kin-like_C"/>
</dbReference>
<dbReference type="PANTHER" id="PTHR45528:SF1">
    <property type="entry name" value="SENSOR HISTIDINE KINASE CPXA"/>
    <property type="match status" value="1"/>
</dbReference>
<keyword evidence="13 14" id="KW-0472">Membrane</keyword>
<evidence type="ECO:0000256" key="3">
    <source>
        <dbReference type="ARBA" id="ARBA00012438"/>
    </source>
</evidence>
<feature type="transmembrane region" description="Helical" evidence="14">
    <location>
        <begin position="161"/>
        <end position="178"/>
    </location>
</feature>
<keyword evidence="6 17" id="KW-0808">Transferase</keyword>
<dbReference type="CDD" id="cd00075">
    <property type="entry name" value="HATPase"/>
    <property type="match status" value="1"/>
</dbReference>
<dbReference type="PRINTS" id="PR00344">
    <property type="entry name" value="BCTRLSENSOR"/>
</dbReference>
<dbReference type="InterPro" id="IPR005467">
    <property type="entry name" value="His_kinase_dom"/>
</dbReference>
<evidence type="ECO:0000256" key="5">
    <source>
        <dbReference type="ARBA" id="ARBA00022553"/>
    </source>
</evidence>
<dbReference type="Gene3D" id="6.10.340.10">
    <property type="match status" value="1"/>
</dbReference>
<comment type="catalytic activity">
    <reaction evidence="1">
        <text>ATP + protein L-histidine = ADP + protein N-phospho-L-histidine.</text>
        <dbReference type="EC" id="2.7.13.3"/>
    </reaction>
</comment>